<dbReference type="AlphaFoldDB" id="A0A9Q1CEH7"/>
<proteinExistence type="predicted"/>
<reference evidence="1" key="1">
    <citation type="submission" date="2021-10" db="EMBL/GenBank/DDBJ databases">
        <title>Tropical sea cucumber genome reveals ecological adaptation and Cuvierian tubules defense mechanism.</title>
        <authorList>
            <person name="Chen T."/>
        </authorList>
    </citation>
    <scope>NUCLEOTIDE SEQUENCE</scope>
    <source>
        <strain evidence="1">Nanhai2018</strain>
        <tissue evidence="1">Muscle</tissue>
    </source>
</reference>
<comment type="caution">
    <text evidence="1">The sequence shown here is derived from an EMBL/GenBank/DDBJ whole genome shotgun (WGS) entry which is preliminary data.</text>
</comment>
<dbReference type="Proteomes" id="UP001152320">
    <property type="component" value="Chromosome 4"/>
</dbReference>
<accession>A0A9Q1CEH7</accession>
<evidence type="ECO:0000313" key="1">
    <source>
        <dbReference type="EMBL" id="KAJ8043054.1"/>
    </source>
</evidence>
<dbReference type="EMBL" id="JAIZAY010000004">
    <property type="protein sequence ID" value="KAJ8043054.1"/>
    <property type="molecule type" value="Genomic_DNA"/>
</dbReference>
<protein>
    <submittedName>
        <fullName evidence="1">Uncharacterized protein</fullName>
    </submittedName>
</protein>
<organism evidence="1 2">
    <name type="scientific">Holothuria leucospilota</name>
    <name type="common">Black long sea cucumber</name>
    <name type="synonym">Mertensiothuria leucospilota</name>
    <dbReference type="NCBI Taxonomy" id="206669"/>
    <lineage>
        <taxon>Eukaryota</taxon>
        <taxon>Metazoa</taxon>
        <taxon>Echinodermata</taxon>
        <taxon>Eleutherozoa</taxon>
        <taxon>Echinozoa</taxon>
        <taxon>Holothuroidea</taxon>
        <taxon>Aspidochirotacea</taxon>
        <taxon>Aspidochirotida</taxon>
        <taxon>Holothuriidae</taxon>
        <taxon>Holothuria</taxon>
    </lineage>
</organism>
<gene>
    <name evidence="1" type="ORF">HOLleu_09983</name>
</gene>
<keyword evidence="2" id="KW-1185">Reference proteome</keyword>
<sequence length="114" mass="13197">MSKEEEGTTGHPKEKEKEIIRWRDKVGPTVSKEGKTFNWRNHQLQTAINVMNCKIVSVLTSYRRNNVCNSRDEEAVQDSPHHRVSHKKIESGVVQLPSLDVPSDWILKNSYVER</sequence>
<evidence type="ECO:0000313" key="2">
    <source>
        <dbReference type="Proteomes" id="UP001152320"/>
    </source>
</evidence>
<name>A0A9Q1CEH7_HOLLE</name>